<accession>A0A7J7FQA3</accession>
<name>A0A7J7FQA3_DICBM</name>
<evidence type="ECO:0000313" key="1">
    <source>
        <dbReference type="EMBL" id="KAF5929646.1"/>
    </source>
</evidence>
<comment type="caution">
    <text evidence="1">The sequence shown here is derived from an EMBL/GenBank/DDBJ whole genome shotgun (WGS) entry which is preliminary data.</text>
</comment>
<sequence>MLCGMGTKNIPVLQRPKVHWVLIKSLIELEVTSKEREALRTDNKQSKSPFSDKRKIHLSELMLEKCPFPPGSDLAQKRHLIKQHTAPVSPQSTFFDTLDPSLASTEDKEDKFREKVDRPPNAQIHTFEATAQVNSLYKLGPKLVPGMNEISGDNSAIPQANCNSEEDTTTLCLQSYRQKRCQADMETAMPMLADRELGKSITGNPCYWGVMDLYKQKPFLKRNLRHVFAQGLCGRVLFSVSFPCYSRI</sequence>
<organism evidence="1 2">
    <name type="scientific">Diceros bicornis minor</name>
    <name type="common">South-central black rhinoceros</name>
    <dbReference type="NCBI Taxonomy" id="77932"/>
    <lineage>
        <taxon>Eukaryota</taxon>
        <taxon>Metazoa</taxon>
        <taxon>Chordata</taxon>
        <taxon>Craniata</taxon>
        <taxon>Vertebrata</taxon>
        <taxon>Euteleostomi</taxon>
        <taxon>Mammalia</taxon>
        <taxon>Eutheria</taxon>
        <taxon>Laurasiatheria</taxon>
        <taxon>Perissodactyla</taxon>
        <taxon>Rhinocerotidae</taxon>
        <taxon>Diceros</taxon>
    </lineage>
</organism>
<feature type="non-terminal residue" evidence="1">
    <location>
        <position position="248"/>
    </location>
</feature>
<keyword evidence="2" id="KW-1185">Reference proteome</keyword>
<evidence type="ECO:0000313" key="2">
    <source>
        <dbReference type="Proteomes" id="UP000551758"/>
    </source>
</evidence>
<gene>
    <name evidence="1" type="ORF">HPG69_002367</name>
</gene>
<proteinExistence type="predicted"/>
<dbReference type="AlphaFoldDB" id="A0A7J7FQA3"/>
<reference evidence="1 2" key="1">
    <citation type="journal article" date="2020" name="Mol. Biol. Evol.">
        <title>Interspecific Gene Flow and the Evolution of Specialization in Black and White Rhinoceros.</title>
        <authorList>
            <person name="Moodley Y."/>
            <person name="Westbury M.V."/>
            <person name="Russo I.M."/>
            <person name="Gopalakrishnan S."/>
            <person name="Rakotoarivelo A."/>
            <person name="Olsen R.A."/>
            <person name="Prost S."/>
            <person name="Tunstall T."/>
            <person name="Ryder O.A."/>
            <person name="Dalen L."/>
            <person name="Bruford M.W."/>
        </authorList>
    </citation>
    <scope>NUCLEOTIDE SEQUENCE [LARGE SCALE GENOMIC DNA]</scope>
    <source>
        <strain evidence="1">SBR-YM</strain>
        <tissue evidence="1">Skin</tissue>
    </source>
</reference>
<dbReference type="EMBL" id="JACDTQ010000017">
    <property type="protein sequence ID" value="KAF5929646.1"/>
    <property type="molecule type" value="Genomic_DNA"/>
</dbReference>
<protein>
    <submittedName>
        <fullName evidence="1">Uncharacterized protein</fullName>
    </submittedName>
</protein>
<dbReference type="Proteomes" id="UP000551758">
    <property type="component" value="Unassembled WGS sequence"/>
</dbReference>